<accession>A0A0C3MCF1</accession>
<evidence type="ECO:0000256" key="7">
    <source>
        <dbReference type="ARBA" id="ARBA00022448"/>
    </source>
</evidence>
<comment type="subcellular location">
    <subcellularLocation>
        <location evidence="3">Mitochondrion inner membrane</location>
        <topology evidence="3">Peripheral membrane protein</topology>
    </subcellularLocation>
    <subcellularLocation>
        <location evidence="2">Mitochondrion intermembrane space</location>
    </subcellularLocation>
</comment>
<dbReference type="EMBL" id="KN822963">
    <property type="protein sequence ID" value="KIO31427.1"/>
    <property type="molecule type" value="Genomic_DNA"/>
</dbReference>
<dbReference type="Pfam" id="PF10200">
    <property type="entry name" value="Ndufs5"/>
    <property type="match status" value="1"/>
</dbReference>
<comment type="similarity">
    <text evidence="4">Belongs to the complex I NDUFS5 subunit family.</text>
</comment>
<reference evidence="18" key="2">
    <citation type="submission" date="2015-01" db="EMBL/GenBank/DDBJ databases">
        <title>Evolutionary Origins and Diversification of the Mycorrhizal Mutualists.</title>
        <authorList>
            <consortium name="DOE Joint Genome Institute"/>
            <consortium name="Mycorrhizal Genomics Consortium"/>
            <person name="Kohler A."/>
            <person name="Kuo A."/>
            <person name="Nagy L.G."/>
            <person name="Floudas D."/>
            <person name="Copeland A."/>
            <person name="Barry K.W."/>
            <person name="Cichocki N."/>
            <person name="Veneault-Fourrey C."/>
            <person name="LaButti K."/>
            <person name="Lindquist E.A."/>
            <person name="Lipzen A."/>
            <person name="Lundell T."/>
            <person name="Morin E."/>
            <person name="Murat C."/>
            <person name="Riley R."/>
            <person name="Ohm R."/>
            <person name="Sun H."/>
            <person name="Tunlid A."/>
            <person name="Henrissat B."/>
            <person name="Grigoriev I.V."/>
            <person name="Hibbett D.S."/>
            <person name="Martin F."/>
        </authorList>
    </citation>
    <scope>NUCLEOTIDE SEQUENCE [LARGE SCALE GENOMIC DNA]</scope>
    <source>
        <strain evidence="18">MUT 4182</strain>
    </source>
</reference>
<dbReference type="STRING" id="1051891.A0A0C3MCF1"/>
<keyword evidence="18" id="KW-1185">Reference proteome</keyword>
<keyword evidence="7" id="KW-0813">Transport</keyword>
<gene>
    <name evidence="17" type="ORF">M407DRAFT_241800</name>
</gene>
<dbReference type="Proteomes" id="UP000054248">
    <property type="component" value="Unassembled WGS sequence"/>
</dbReference>
<dbReference type="GO" id="GO:0005758">
    <property type="term" value="C:mitochondrial intermembrane space"/>
    <property type="evidence" value="ECO:0007669"/>
    <property type="project" value="UniProtKB-SubCell"/>
</dbReference>
<dbReference type="CDD" id="cd24141">
    <property type="entry name" value="NDUFS5-like"/>
    <property type="match status" value="1"/>
</dbReference>
<feature type="disulfide bond" evidence="16">
    <location>
        <begin position="14"/>
        <end position="44"/>
    </location>
</feature>
<evidence type="ECO:0000256" key="3">
    <source>
        <dbReference type="ARBA" id="ARBA00004637"/>
    </source>
</evidence>
<dbReference type="GO" id="GO:0005743">
    <property type="term" value="C:mitochondrial inner membrane"/>
    <property type="evidence" value="ECO:0007669"/>
    <property type="project" value="UniProtKB-SubCell"/>
</dbReference>
<name>A0A0C3MCF1_9AGAM</name>
<comment type="subunit">
    <text evidence="5">Mammalian complex I is composed of 45 different subunits. This is a component of the iron-sulfur (IP) fragment of the enzyme.</text>
</comment>
<evidence type="ECO:0000256" key="13">
    <source>
        <dbReference type="ARBA" id="ARBA00023157"/>
    </source>
</evidence>
<feature type="disulfide bond" evidence="16">
    <location>
        <begin position="24"/>
        <end position="34"/>
    </location>
</feature>
<evidence type="ECO:0000256" key="4">
    <source>
        <dbReference type="ARBA" id="ARBA00007372"/>
    </source>
</evidence>
<dbReference type="OrthoDB" id="9992197at2759"/>
<keyword evidence="10" id="KW-0249">Electron transport</keyword>
<evidence type="ECO:0000256" key="9">
    <source>
        <dbReference type="ARBA" id="ARBA00022792"/>
    </source>
</evidence>
<keyword evidence="9" id="KW-0999">Mitochondrion inner membrane</keyword>
<evidence type="ECO:0000256" key="16">
    <source>
        <dbReference type="PIRSR" id="PIRSR619342-50"/>
    </source>
</evidence>
<keyword evidence="8" id="KW-0679">Respiratory chain</keyword>
<evidence type="ECO:0000256" key="10">
    <source>
        <dbReference type="ARBA" id="ARBA00022982"/>
    </source>
</evidence>
<dbReference type="GO" id="GO:0032981">
    <property type="term" value="P:mitochondrial respiratory chain complex I assembly"/>
    <property type="evidence" value="ECO:0007669"/>
    <property type="project" value="TreeGrafter"/>
</dbReference>
<evidence type="ECO:0000256" key="14">
    <source>
        <dbReference type="ARBA" id="ARBA00031222"/>
    </source>
</evidence>
<keyword evidence="11" id="KW-0496">Mitochondrion</keyword>
<evidence type="ECO:0000256" key="5">
    <source>
        <dbReference type="ARBA" id="ARBA00011261"/>
    </source>
</evidence>
<dbReference type="InterPro" id="IPR019342">
    <property type="entry name" value="NADH_UbQ_OxRdtase_FeS-su5"/>
</dbReference>
<evidence type="ECO:0000256" key="11">
    <source>
        <dbReference type="ARBA" id="ARBA00023128"/>
    </source>
</evidence>
<evidence type="ECO:0000256" key="12">
    <source>
        <dbReference type="ARBA" id="ARBA00023136"/>
    </source>
</evidence>
<keyword evidence="12" id="KW-0472">Membrane</keyword>
<dbReference type="PANTHER" id="PTHR15224:SF1">
    <property type="entry name" value="NADH DEHYDROGENASE [UBIQUINONE] IRON-SULFUR PROTEIN 5"/>
    <property type="match status" value="1"/>
</dbReference>
<dbReference type="HOGENOM" id="CLU_162182_0_0_1"/>
<dbReference type="AlphaFoldDB" id="A0A0C3MCF1"/>
<reference evidence="17 18" key="1">
    <citation type="submission" date="2014-04" db="EMBL/GenBank/DDBJ databases">
        <authorList>
            <consortium name="DOE Joint Genome Institute"/>
            <person name="Kuo A."/>
            <person name="Girlanda M."/>
            <person name="Perotto S."/>
            <person name="Kohler A."/>
            <person name="Nagy L.G."/>
            <person name="Floudas D."/>
            <person name="Copeland A."/>
            <person name="Barry K.W."/>
            <person name="Cichocki N."/>
            <person name="Veneault-Fourrey C."/>
            <person name="LaButti K."/>
            <person name="Lindquist E.A."/>
            <person name="Lipzen A."/>
            <person name="Lundell T."/>
            <person name="Morin E."/>
            <person name="Murat C."/>
            <person name="Sun H."/>
            <person name="Tunlid A."/>
            <person name="Henrissat B."/>
            <person name="Grigoriev I.V."/>
            <person name="Hibbett D.S."/>
            <person name="Martin F."/>
            <person name="Nordberg H.P."/>
            <person name="Cantor M.N."/>
            <person name="Hua S.X."/>
        </authorList>
    </citation>
    <scope>NUCLEOTIDE SEQUENCE [LARGE SCALE GENOMIC DNA]</scope>
    <source>
        <strain evidence="17 18">MUT 4182</strain>
    </source>
</reference>
<protein>
    <recommendedName>
        <fullName evidence="6">NADH dehydrogenase [ubiquinone] iron-sulfur protein 5</fullName>
    </recommendedName>
    <alternativeName>
        <fullName evidence="14">Complex I-15 kDa</fullName>
    </alternativeName>
    <alternativeName>
        <fullName evidence="15">NADH-ubiquinone oxidoreductase 15 kDa subunit</fullName>
    </alternativeName>
</protein>
<evidence type="ECO:0000256" key="15">
    <source>
        <dbReference type="ARBA" id="ARBA00032739"/>
    </source>
</evidence>
<comment type="function">
    <text evidence="1">Accessory subunit of the mitochondrial membrane respiratory chain NADH dehydrogenase (Complex I), that is believed not to be involved in catalysis. Complex I functions in the transfer of electrons from NADH to the respiratory chain. The immediate electron acceptor for the enzyme is believed to be ubiquinone.</text>
</comment>
<evidence type="ECO:0000256" key="8">
    <source>
        <dbReference type="ARBA" id="ARBA00022660"/>
    </source>
</evidence>
<dbReference type="PANTHER" id="PTHR15224">
    <property type="entry name" value="NADH DEHYDROGENASE [UBIQUINONE] IRON-SULFUR PROTEIN 5"/>
    <property type="match status" value="1"/>
</dbReference>
<proteinExistence type="inferred from homology"/>
<evidence type="ECO:0000256" key="6">
    <source>
        <dbReference type="ARBA" id="ARBA00013482"/>
    </source>
</evidence>
<organism evidence="17 18">
    <name type="scientific">Tulasnella calospora MUT 4182</name>
    <dbReference type="NCBI Taxonomy" id="1051891"/>
    <lineage>
        <taxon>Eukaryota</taxon>
        <taxon>Fungi</taxon>
        <taxon>Dikarya</taxon>
        <taxon>Basidiomycota</taxon>
        <taxon>Agaricomycotina</taxon>
        <taxon>Agaricomycetes</taxon>
        <taxon>Cantharellales</taxon>
        <taxon>Tulasnellaceae</taxon>
        <taxon>Tulasnella</taxon>
    </lineage>
</organism>
<keyword evidence="13 16" id="KW-1015">Disulfide bond</keyword>
<evidence type="ECO:0000313" key="17">
    <source>
        <dbReference type="EMBL" id="KIO31427.1"/>
    </source>
</evidence>
<evidence type="ECO:0000256" key="2">
    <source>
        <dbReference type="ARBA" id="ARBA00004569"/>
    </source>
</evidence>
<evidence type="ECO:0000256" key="1">
    <source>
        <dbReference type="ARBA" id="ARBA00003195"/>
    </source>
</evidence>
<sequence length="98" mass="10753">MASGYGYSGGTSRCHPYWMEFAKCYASADSPSQCSFQAEDYLECLHHKKEIARARTIKAHFFQQQIHENKEGRKVADIVADGVVGSVGLIPQGGPSKS</sequence>
<evidence type="ECO:0000313" key="18">
    <source>
        <dbReference type="Proteomes" id="UP000054248"/>
    </source>
</evidence>